<evidence type="ECO:0000313" key="2">
    <source>
        <dbReference type="Proteomes" id="UP000091857"/>
    </source>
</evidence>
<name>A0ACB7GRG5_MANES</name>
<gene>
    <name evidence="1" type="ORF">MANES_12G072001v8</name>
</gene>
<dbReference type="EMBL" id="CM004398">
    <property type="protein sequence ID" value="KAG8642263.1"/>
    <property type="molecule type" value="Genomic_DNA"/>
</dbReference>
<protein>
    <submittedName>
        <fullName evidence="1">Uncharacterized protein</fullName>
    </submittedName>
</protein>
<keyword evidence="2" id="KW-1185">Reference proteome</keyword>
<sequence length="532" mass="59664">MRTFKNNKINIKPILFFLTTNHRSGFNSQLTAMATMMTKMMSISSAMSSSSSPSPSPPQPSAQSLSTQSPPSPSLPLRTIPGSYGWPLLGPISDRLDYFWFQGPETFFRKRIDKYKSTVFRTNIPPSFPFFSGVNPNVVAVLDCKSFAHLFDMEIVEKRDVLVGDFKPSSNFTGNVRTCAYLDPSEPQHAKVKNFALDILKRSSKVWLTELLANFDILWEKVDNDISEKGSSSYIFLLQQSIFKFLTKALVGADPSNSPEIEKNGFAMLDRWLALQLLPTVHIGVAQPLEEMFLHSFAYPSFLVSGDYKKLVQFIKKEGKEVVQRGETEFGLSEEETIHNLLFVLGFNAFGGFSVFLPILIGTIASDTTGLQERLRKEARENGGPSLTFHSVIEMPLVQSVVYETLRLNPPVPLQYARARKDFELSSHESVYNIKKGELLCGYQSLVMRDPKIFDEPESFKPERFMGQGRALLSHLYWSNGPQTESPSASNKQCAAKDYVPLTACLILAHMFRRYDSITGSSSSITAVQKAK</sequence>
<reference evidence="2" key="1">
    <citation type="journal article" date="2016" name="Nat. Biotechnol.">
        <title>Sequencing wild and cultivated cassava and related species reveals extensive interspecific hybridization and genetic diversity.</title>
        <authorList>
            <person name="Bredeson J.V."/>
            <person name="Lyons J.B."/>
            <person name="Prochnik S.E."/>
            <person name="Wu G.A."/>
            <person name="Ha C.M."/>
            <person name="Edsinger-Gonzales E."/>
            <person name="Grimwood J."/>
            <person name="Schmutz J."/>
            <person name="Rabbi I.Y."/>
            <person name="Egesi C."/>
            <person name="Nauluvula P."/>
            <person name="Lebot V."/>
            <person name="Ndunguru J."/>
            <person name="Mkamilo G."/>
            <person name="Bart R.S."/>
            <person name="Setter T.L."/>
            <person name="Gleadow R.M."/>
            <person name="Kulakow P."/>
            <person name="Ferguson M.E."/>
            <person name="Rounsley S."/>
            <person name="Rokhsar D.S."/>
        </authorList>
    </citation>
    <scope>NUCLEOTIDE SEQUENCE [LARGE SCALE GENOMIC DNA]</scope>
    <source>
        <strain evidence="2">cv. AM560-2</strain>
    </source>
</reference>
<comment type="caution">
    <text evidence="1">The sequence shown here is derived from an EMBL/GenBank/DDBJ whole genome shotgun (WGS) entry which is preliminary data.</text>
</comment>
<organism evidence="1 2">
    <name type="scientific">Manihot esculenta</name>
    <name type="common">Cassava</name>
    <name type="synonym">Jatropha manihot</name>
    <dbReference type="NCBI Taxonomy" id="3983"/>
    <lineage>
        <taxon>Eukaryota</taxon>
        <taxon>Viridiplantae</taxon>
        <taxon>Streptophyta</taxon>
        <taxon>Embryophyta</taxon>
        <taxon>Tracheophyta</taxon>
        <taxon>Spermatophyta</taxon>
        <taxon>Magnoliopsida</taxon>
        <taxon>eudicotyledons</taxon>
        <taxon>Gunneridae</taxon>
        <taxon>Pentapetalae</taxon>
        <taxon>rosids</taxon>
        <taxon>fabids</taxon>
        <taxon>Malpighiales</taxon>
        <taxon>Euphorbiaceae</taxon>
        <taxon>Crotonoideae</taxon>
        <taxon>Manihoteae</taxon>
        <taxon>Manihot</taxon>
    </lineage>
</organism>
<dbReference type="Proteomes" id="UP000091857">
    <property type="component" value="Chromosome 12"/>
</dbReference>
<evidence type="ECO:0000313" key="1">
    <source>
        <dbReference type="EMBL" id="KAG8642263.1"/>
    </source>
</evidence>
<proteinExistence type="predicted"/>
<accession>A0ACB7GRG5</accession>